<feature type="domain" description="ABC transmembrane type-1" evidence="10">
    <location>
        <begin position="102"/>
        <end position="332"/>
    </location>
</feature>
<gene>
    <name evidence="11" type="ORF">UFOPK2754_00598</name>
    <name evidence="12" type="ORF">UFOPK3139_01925</name>
    <name evidence="13" type="ORF">UFOPK3543_01356</name>
    <name evidence="14" type="ORF">UFOPK3967_02145</name>
</gene>
<organism evidence="11">
    <name type="scientific">freshwater metagenome</name>
    <dbReference type="NCBI Taxonomy" id="449393"/>
    <lineage>
        <taxon>unclassified sequences</taxon>
        <taxon>metagenomes</taxon>
        <taxon>ecological metagenomes</taxon>
    </lineage>
</organism>
<dbReference type="InterPro" id="IPR035906">
    <property type="entry name" value="MetI-like_sf"/>
</dbReference>
<keyword evidence="3" id="KW-0813">Transport</keyword>
<dbReference type="PANTHER" id="PTHR30425">
    <property type="entry name" value="PHOSPHATE TRANSPORT SYSTEM PERMEASE PROTEIN PST"/>
    <property type="match status" value="1"/>
</dbReference>
<feature type="transmembrane region" description="Helical" evidence="9">
    <location>
        <begin position="96"/>
        <end position="126"/>
    </location>
</feature>
<dbReference type="InterPro" id="IPR000515">
    <property type="entry name" value="MetI-like"/>
</dbReference>
<evidence type="ECO:0000313" key="13">
    <source>
        <dbReference type="EMBL" id="CAB4908965.1"/>
    </source>
</evidence>
<evidence type="ECO:0000256" key="8">
    <source>
        <dbReference type="ARBA" id="ARBA00023136"/>
    </source>
</evidence>
<dbReference type="InterPro" id="IPR051124">
    <property type="entry name" value="Phosphate_Transport_Permease"/>
</dbReference>
<feature type="transmembrane region" description="Helical" evidence="9">
    <location>
        <begin position="194"/>
        <end position="216"/>
    </location>
</feature>
<dbReference type="GO" id="GO:0005315">
    <property type="term" value="F:phosphate transmembrane transporter activity"/>
    <property type="evidence" value="ECO:0007669"/>
    <property type="project" value="InterPro"/>
</dbReference>
<keyword evidence="8 9" id="KW-0472">Membrane</keyword>
<dbReference type="InterPro" id="IPR011864">
    <property type="entry name" value="Phosphate_PstC"/>
</dbReference>
<dbReference type="EMBL" id="CAFABA010000084">
    <property type="protein sequence ID" value="CAB4833935.1"/>
    <property type="molecule type" value="Genomic_DNA"/>
</dbReference>
<protein>
    <submittedName>
        <fullName evidence="11">Unannotated protein</fullName>
    </submittedName>
</protein>
<keyword evidence="7 9" id="KW-1133">Transmembrane helix</keyword>
<evidence type="ECO:0000256" key="9">
    <source>
        <dbReference type="SAM" id="Phobius"/>
    </source>
</evidence>
<feature type="transmembrane region" description="Helical" evidence="9">
    <location>
        <begin position="44"/>
        <end position="69"/>
    </location>
</feature>
<evidence type="ECO:0000313" key="14">
    <source>
        <dbReference type="EMBL" id="CAB5009343.1"/>
    </source>
</evidence>
<comment type="subcellular location">
    <subcellularLocation>
        <location evidence="1">Cell membrane</location>
        <topology evidence="1">Multi-pass membrane protein</topology>
    </subcellularLocation>
</comment>
<proteinExistence type="inferred from homology"/>
<dbReference type="PANTHER" id="PTHR30425:SF1">
    <property type="entry name" value="PHOSPHATE TRANSPORT SYSTEM PERMEASE PROTEIN PSTC"/>
    <property type="match status" value="1"/>
</dbReference>
<evidence type="ECO:0000313" key="11">
    <source>
        <dbReference type="EMBL" id="CAB4732764.1"/>
    </source>
</evidence>
<dbReference type="GO" id="GO:0005886">
    <property type="term" value="C:plasma membrane"/>
    <property type="evidence" value="ECO:0007669"/>
    <property type="project" value="UniProtKB-SubCell"/>
</dbReference>
<dbReference type="EMBL" id="CAFBOS010000152">
    <property type="protein sequence ID" value="CAB5009343.1"/>
    <property type="molecule type" value="Genomic_DNA"/>
</dbReference>
<reference evidence="11" key="1">
    <citation type="submission" date="2020-05" db="EMBL/GenBank/DDBJ databases">
        <authorList>
            <person name="Chiriac C."/>
            <person name="Salcher M."/>
            <person name="Ghai R."/>
            <person name="Kavagutti S V."/>
        </authorList>
    </citation>
    <scope>NUCLEOTIDE SEQUENCE</scope>
</reference>
<dbReference type="PROSITE" id="PS50928">
    <property type="entry name" value="ABC_TM1"/>
    <property type="match status" value="1"/>
</dbReference>
<keyword evidence="5" id="KW-0592">Phosphate transport</keyword>
<evidence type="ECO:0000256" key="7">
    <source>
        <dbReference type="ARBA" id="ARBA00022989"/>
    </source>
</evidence>
<evidence type="ECO:0000256" key="1">
    <source>
        <dbReference type="ARBA" id="ARBA00004651"/>
    </source>
</evidence>
<comment type="similarity">
    <text evidence="2">Belongs to the binding-protein-dependent transport system permease family. CysTW subfamily.</text>
</comment>
<evidence type="ECO:0000313" key="12">
    <source>
        <dbReference type="EMBL" id="CAB4833935.1"/>
    </source>
</evidence>
<keyword evidence="4" id="KW-1003">Cell membrane</keyword>
<dbReference type="CDD" id="cd06261">
    <property type="entry name" value="TM_PBP2"/>
    <property type="match status" value="1"/>
</dbReference>
<evidence type="ECO:0000256" key="2">
    <source>
        <dbReference type="ARBA" id="ARBA00007069"/>
    </source>
</evidence>
<dbReference type="EMBL" id="CAFBMH010000043">
    <property type="protein sequence ID" value="CAB4908965.1"/>
    <property type="molecule type" value="Genomic_DNA"/>
</dbReference>
<dbReference type="NCBIfam" id="TIGR02138">
    <property type="entry name" value="phosphate_pstC"/>
    <property type="match status" value="1"/>
</dbReference>
<accession>A0A6J6SD34</accession>
<feature type="transmembrane region" description="Helical" evidence="9">
    <location>
        <begin position="254"/>
        <end position="279"/>
    </location>
</feature>
<name>A0A6J6SD34_9ZZZZ</name>
<evidence type="ECO:0000256" key="4">
    <source>
        <dbReference type="ARBA" id="ARBA00022475"/>
    </source>
</evidence>
<feature type="transmembrane region" description="Helical" evidence="9">
    <location>
        <begin position="314"/>
        <end position="336"/>
    </location>
</feature>
<dbReference type="Pfam" id="PF00528">
    <property type="entry name" value="BPD_transp_1"/>
    <property type="match status" value="1"/>
</dbReference>
<feature type="transmembrane region" description="Helical" evidence="9">
    <location>
        <begin position="138"/>
        <end position="160"/>
    </location>
</feature>
<dbReference type="GO" id="GO:0006817">
    <property type="term" value="P:phosphate ion transport"/>
    <property type="evidence" value="ECO:0007669"/>
    <property type="project" value="UniProtKB-KW"/>
</dbReference>
<dbReference type="AlphaFoldDB" id="A0A6J6SD34"/>
<evidence type="ECO:0000259" key="10">
    <source>
        <dbReference type="PROSITE" id="PS50928"/>
    </source>
</evidence>
<evidence type="ECO:0000256" key="5">
    <source>
        <dbReference type="ARBA" id="ARBA00022592"/>
    </source>
</evidence>
<dbReference type="SUPFAM" id="SSF161098">
    <property type="entry name" value="MetI-like"/>
    <property type="match status" value="1"/>
</dbReference>
<dbReference type="EMBL" id="CAEZYR010000014">
    <property type="protein sequence ID" value="CAB4732764.1"/>
    <property type="molecule type" value="Genomic_DNA"/>
</dbReference>
<evidence type="ECO:0000256" key="3">
    <source>
        <dbReference type="ARBA" id="ARBA00022448"/>
    </source>
</evidence>
<keyword evidence="6 9" id="KW-0812">Transmembrane</keyword>
<dbReference type="Gene3D" id="1.10.3720.10">
    <property type="entry name" value="MetI-like"/>
    <property type="match status" value="1"/>
</dbReference>
<evidence type="ECO:0000256" key="6">
    <source>
        <dbReference type="ARBA" id="ARBA00022692"/>
    </source>
</evidence>
<sequence>MAANPLVQPAASGAAPGRVDAGASAIDGLAPRQIRKGATGGDRIFRGITGGVGLVSLVVVGATAGFLFLEARPALRSSGWLDFFTSSVWNSSNGNFGVAGLLIGTILIATIGLVVGTPIALATAIFINEYAPLKLRRWLVSAIDLLAALPSLIFGLWGLFALQKTLVGPAEWMGHHLSAIPIFRLSEADGSVSWSRSVFITGIVVALMIVPIVTAVSRDVMSQVPRDLVEGALALGGSRWGAVRTVILPFGRSGIVGAALLGFGRALGETIAVAIILSVSVNTNWNVLETNGGSVAGWIAIQFGEANANARSGLIAAGLALFMLTLVVNATARVIVKRTTRFA</sequence>